<reference evidence="4 5" key="1">
    <citation type="submission" date="2019-07" db="EMBL/GenBank/DDBJ databases">
        <title>Draft genome assembly of a fouling barnacle, Amphibalanus amphitrite (Darwin, 1854): The first reference genome for Thecostraca.</title>
        <authorList>
            <person name="Kim W."/>
        </authorList>
    </citation>
    <scope>NUCLEOTIDE SEQUENCE [LARGE SCALE GENOMIC DNA]</scope>
    <source>
        <strain evidence="4">SNU_AA5</strain>
        <tissue evidence="4">Soma without cirri and trophi</tissue>
    </source>
</reference>
<evidence type="ECO:0000313" key="5">
    <source>
        <dbReference type="Proteomes" id="UP000440578"/>
    </source>
</evidence>
<proteinExistence type="predicted"/>
<dbReference type="EMBL" id="VIIS01001515">
    <property type="protein sequence ID" value="KAF0297021.1"/>
    <property type="molecule type" value="Genomic_DNA"/>
</dbReference>
<evidence type="ECO:0000259" key="2">
    <source>
        <dbReference type="Pfam" id="PF00024"/>
    </source>
</evidence>
<keyword evidence="5" id="KW-1185">Reference proteome</keyword>
<gene>
    <name evidence="4" type="ORF">FJT64_005508</name>
</gene>
<dbReference type="Proteomes" id="UP000440578">
    <property type="component" value="Unassembled WGS sequence"/>
</dbReference>
<name>A0A6A4W570_AMPAM</name>
<protein>
    <recommendedName>
        <fullName evidence="6">Apple domain-containing protein</fullName>
    </recommendedName>
</protein>
<dbReference type="AlphaFoldDB" id="A0A6A4W570"/>
<comment type="caution">
    <text evidence="4">The sequence shown here is derived from an EMBL/GenBank/DDBJ whole genome shotgun (WGS) entry which is preliminary data.</text>
</comment>
<feature type="chain" id="PRO_5025376736" description="Apple domain-containing protein" evidence="1">
    <location>
        <begin position="28"/>
        <end position="488"/>
    </location>
</feature>
<evidence type="ECO:0000256" key="1">
    <source>
        <dbReference type="SAM" id="SignalP"/>
    </source>
</evidence>
<accession>A0A6A4W570</accession>
<feature type="domain" description="Apple" evidence="2">
    <location>
        <begin position="36"/>
        <end position="82"/>
    </location>
</feature>
<dbReference type="InterPro" id="IPR022041">
    <property type="entry name" value="Methyltransf_FA"/>
</dbReference>
<organism evidence="4 5">
    <name type="scientific">Amphibalanus amphitrite</name>
    <name type="common">Striped barnacle</name>
    <name type="synonym">Balanus amphitrite</name>
    <dbReference type="NCBI Taxonomy" id="1232801"/>
    <lineage>
        <taxon>Eukaryota</taxon>
        <taxon>Metazoa</taxon>
        <taxon>Ecdysozoa</taxon>
        <taxon>Arthropoda</taxon>
        <taxon>Crustacea</taxon>
        <taxon>Multicrustacea</taxon>
        <taxon>Cirripedia</taxon>
        <taxon>Thoracica</taxon>
        <taxon>Thoracicalcarea</taxon>
        <taxon>Balanomorpha</taxon>
        <taxon>Balanoidea</taxon>
        <taxon>Balanidae</taxon>
        <taxon>Amphibalaninae</taxon>
        <taxon>Amphibalanus</taxon>
    </lineage>
</organism>
<evidence type="ECO:0000259" key="3">
    <source>
        <dbReference type="Pfam" id="PF12248"/>
    </source>
</evidence>
<sequence length="488" mass="55925">MAQLRTPSLMLLTPLILTLLVVQPTSALVASARRGQDRRLNGVGPREQQSGLSQEQCQALCSQYNCGSFNYHPATGGCEVLSPTACESYGLYVVRSTGWRWFDVVSDLTTESSQVLWQREACVRDGRCRDSCLRRLGENCRHSDQCQPLVTGGTQCASWTCQCDADHWQFNETLCLPRNQQLFTEGTFWVWKKIVNGLCSTQFDLKASKGVTIVLAEAYTHYSNRYVFELTPTYLYGNRILEGVTNSRYASVAVSMLSSDTFRTLGMSWCSGQMRFWESGGPYRISWNDGSAFNPTHMAIYSADSEGRWRFPERLVDPWFGDWSTERIYSIPRDTFISRRRHEQDFWVEFECRITRDCFWQARQEVYWNHGNILRAAFGGWDNTASAVQRHITGVGWSTHNYTETPGILSATEFRKFRVHFSPQAVSMYRGDETEPFVSHKLDPPITINYDGPQMCCNVENIEYKLAKYDSGWSYEGGFRWGEDLVPE</sequence>
<evidence type="ECO:0000313" key="4">
    <source>
        <dbReference type="EMBL" id="KAF0297021.1"/>
    </source>
</evidence>
<dbReference type="SUPFAM" id="SSF57414">
    <property type="entry name" value="Hairpin loop containing domain-like"/>
    <property type="match status" value="1"/>
</dbReference>
<dbReference type="Pfam" id="PF12248">
    <property type="entry name" value="Methyltransf_FA"/>
    <property type="match status" value="1"/>
</dbReference>
<dbReference type="Pfam" id="PF00024">
    <property type="entry name" value="PAN_1"/>
    <property type="match status" value="1"/>
</dbReference>
<feature type="domain" description="Farnesoic acid O-methyl transferase" evidence="3">
    <location>
        <begin position="372"/>
        <end position="452"/>
    </location>
</feature>
<evidence type="ECO:0008006" key="6">
    <source>
        <dbReference type="Google" id="ProtNLM"/>
    </source>
</evidence>
<feature type="signal peptide" evidence="1">
    <location>
        <begin position="1"/>
        <end position="27"/>
    </location>
</feature>
<dbReference type="InterPro" id="IPR003609">
    <property type="entry name" value="Pan_app"/>
</dbReference>
<keyword evidence="1" id="KW-0732">Signal</keyword>